<reference evidence="2 3" key="1">
    <citation type="journal article" date="2015" name="Genome Announc.">
        <title>Next-Generation Whole-Genome Sequencing of Eight Strains of Bacillus cereus, Isolated from Food.</title>
        <authorList>
            <person name="Krawczyk A.O."/>
            <person name="de Jong A."/>
            <person name="Eijlander R.T."/>
            <person name="Berendsen E.M."/>
            <person name="Holsappel S."/>
            <person name="Wells-Bennik M.H."/>
            <person name="Kuipers O.P."/>
        </authorList>
    </citation>
    <scope>NUCLEOTIDE SEQUENCE [LARGE SCALE GENOMIC DNA]</scope>
    <source>
        <strain evidence="2 3">B4147</strain>
    </source>
</reference>
<proteinExistence type="predicted"/>
<organism evidence="2 3">
    <name type="scientific">Bacillus wiedmannii</name>
    <dbReference type="NCBI Taxonomy" id="1890302"/>
    <lineage>
        <taxon>Bacteria</taxon>
        <taxon>Bacillati</taxon>
        <taxon>Bacillota</taxon>
        <taxon>Bacilli</taxon>
        <taxon>Bacillales</taxon>
        <taxon>Bacillaceae</taxon>
        <taxon>Bacillus</taxon>
        <taxon>Bacillus cereus group</taxon>
    </lineage>
</organism>
<dbReference type="SUPFAM" id="SSF53474">
    <property type="entry name" value="alpha/beta-Hydrolases"/>
    <property type="match status" value="1"/>
</dbReference>
<dbReference type="InterPro" id="IPR054527">
    <property type="entry name" value="BCE_2095-like_N"/>
</dbReference>
<comment type="caution">
    <text evidence="2">The sequence shown here is derived from an EMBL/GenBank/DDBJ whole genome shotgun (WGS) entry which is preliminary data.</text>
</comment>
<feature type="domain" description="BCE-2095-like N-terminal" evidence="1">
    <location>
        <begin position="6"/>
        <end position="103"/>
    </location>
</feature>
<dbReference type="Proteomes" id="UP000035350">
    <property type="component" value="Unassembled WGS sequence"/>
</dbReference>
<dbReference type="RefSeq" id="WP_046958854.1">
    <property type="nucleotide sequence ID" value="NZ_LCYN01000030.1"/>
</dbReference>
<accession>A0A0G8C190</accession>
<reference evidence="3" key="2">
    <citation type="submission" date="2015-04" db="EMBL/GenBank/DDBJ databases">
        <title>Draft Genome Sequences of Eight Spore-Forming Food Isolates of Bacillus cereus Genome sequencing.</title>
        <authorList>
            <person name="Krawcyk A.O."/>
            <person name="de Jong A."/>
            <person name="Eijlander R.T."/>
            <person name="Berendsen E.M."/>
            <person name="Holsappel S."/>
            <person name="Wells-Bennik M."/>
            <person name="Kuipers O.P."/>
        </authorList>
    </citation>
    <scope>NUCLEOTIDE SEQUENCE [LARGE SCALE GENOMIC DNA]</scope>
    <source>
        <strain evidence="3">B4147</strain>
    </source>
</reference>
<dbReference type="InterPro" id="IPR029058">
    <property type="entry name" value="AB_hydrolase_fold"/>
</dbReference>
<dbReference type="PATRIC" id="fig|1396.433.peg.3824"/>
<dbReference type="InterPro" id="IPR021440">
    <property type="entry name" value="DUF3089"/>
</dbReference>
<evidence type="ECO:0000313" key="2">
    <source>
        <dbReference type="EMBL" id="KKZ93612.1"/>
    </source>
</evidence>
<name>A0A0G8C190_9BACI</name>
<dbReference type="Gene3D" id="3.40.50.1820">
    <property type="entry name" value="alpha/beta hydrolase"/>
    <property type="match status" value="1"/>
</dbReference>
<dbReference type="AlphaFoldDB" id="A0A0G8C190"/>
<dbReference type="Pfam" id="PF22316">
    <property type="entry name" value="ABhydrolase-like_N"/>
    <property type="match status" value="1"/>
</dbReference>
<gene>
    <name evidence="2" type="ORF">B4147_0501</name>
</gene>
<dbReference type="Pfam" id="PF11288">
    <property type="entry name" value="DUF3089"/>
    <property type="match status" value="1"/>
</dbReference>
<evidence type="ECO:0000259" key="1">
    <source>
        <dbReference type="Pfam" id="PF22316"/>
    </source>
</evidence>
<dbReference type="EMBL" id="LCYN01000030">
    <property type="protein sequence ID" value="KKZ93612.1"/>
    <property type="molecule type" value="Genomic_DNA"/>
</dbReference>
<protein>
    <recommendedName>
        <fullName evidence="1">BCE-2095-like N-terminal domain-containing protein</fullName>
    </recommendedName>
</protein>
<sequence>MKRKQFVKLQNELFRLFEQRDFDVIYRCIDKAKREFPERVDKTSFWEACVFSVQGKYEEAIVSLNEALEKGIWWNPHTLMQDDDLKGLRENAAFKMIVKRCEEIFKKQQLTAEPKLFTYGNEKAKAGLFSLHWRGSNINDFAPYWCEEGILHEYILGFSQSSQIHGMKSYSWDNHEIAIKDVMKTFNDFINKYNLEDIIIAGASQGGNIAIELVLKNMLATQKFIAVIPAIRDVKAIESIVVSNDITNVEGYIVTGDKDLFYENTLQLMTMFEKYNVNCKLIVREGLGHLFPADFTQILKNIMEEWTAKSI</sequence>
<evidence type="ECO:0000313" key="3">
    <source>
        <dbReference type="Proteomes" id="UP000035350"/>
    </source>
</evidence>